<dbReference type="InterPro" id="IPR052898">
    <property type="entry name" value="ACAD10-like"/>
</dbReference>
<organism evidence="2 3">
    <name type="scientific">Saccharomycopsis crataegensis</name>
    <dbReference type="NCBI Taxonomy" id="43959"/>
    <lineage>
        <taxon>Eukaryota</taxon>
        <taxon>Fungi</taxon>
        <taxon>Dikarya</taxon>
        <taxon>Ascomycota</taxon>
        <taxon>Saccharomycotina</taxon>
        <taxon>Saccharomycetes</taxon>
        <taxon>Saccharomycopsidaceae</taxon>
        <taxon>Saccharomycopsis</taxon>
    </lineage>
</organism>
<dbReference type="Pfam" id="PF01636">
    <property type="entry name" value="APH"/>
    <property type="match status" value="1"/>
</dbReference>
<reference evidence="2 3" key="1">
    <citation type="journal article" date="2023" name="Elife">
        <title>Identification of key yeast species and microbe-microbe interactions impacting larval growth of Drosophila in the wild.</title>
        <authorList>
            <person name="Mure A."/>
            <person name="Sugiura Y."/>
            <person name="Maeda R."/>
            <person name="Honda K."/>
            <person name="Sakurai N."/>
            <person name="Takahashi Y."/>
            <person name="Watada M."/>
            <person name="Katoh T."/>
            <person name="Gotoh A."/>
            <person name="Gotoh Y."/>
            <person name="Taniguchi I."/>
            <person name="Nakamura K."/>
            <person name="Hayashi T."/>
            <person name="Katayama T."/>
            <person name="Uemura T."/>
            <person name="Hattori Y."/>
        </authorList>
    </citation>
    <scope>NUCLEOTIDE SEQUENCE [LARGE SCALE GENOMIC DNA]</scope>
    <source>
        <strain evidence="2 3">SC-9</strain>
    </source>
</reference>
<name>A0AAV5QE82_9ASCO</name>
<evidence type="ECO:0000259" key="1">
    <source>
        <dbReference type="Pfam" id="PF01636"/>
    </source>
</evidence>
<dbReference type="CDD" id="cd05154">
    <property type="entry name" value="ACAD10_11_N-like"/>
    <property type="match status" value="1"/>
</dbReference>
<dbReference type="EMBL" id="BTFZ01000001">
    <property type="protein sequence ID" value="GMM33051.1"/>
    <property type="molecule type" value="Genomic_DNA"/>
</dbReference>
<dbReference type="InterPro" id="IPR011009">
    <property type="entry name" value="Kinase-like_dom_sf"/>
</dbReference>
<dbReference type="Gene3D" id="3.90.1200.10">
    <property type="match status" value="1"/>
</dbReference>
<dbReference type="AlphaFoldDB" id="A0AAV5QE82"/>
<gene>
    <name evidence="2" type="ORF">DASC09_003760</name>
</gene>
<sequence>MQSAVATDKDIGDIRSPIDIDKLCKFLSGCSNLSSNPKIHLGPLSSLSISLPVKINQFKYGQSNPTYYIQDANHNKYILRRKPSANSKLLSRKAHNIEREFWIAYDIANLNITENFSIPVAMPLVLVEDEQCLGMVFYISEFVEGFIFHDPSMPTLTNFERDKCWESVVQVASQIHQVPVSGLVHCFPQRGKAPKGNLNYFQRQIKSLAAIHKFQSSQSNTPPIYGFGKLCDLLSHNCPPDPQLPVLIHGDFKIDNFIFDLQTYRIIAVLDWELCTIGNPIFDLANALQNYYFPRAFNSHFLGIDLSPDPKFVNLVLQKYYQIVCNLWPSNSITKDDGNLFLWITQPRMTTNEELNHINNGSSSFNTYKDIIGSFYDSPLESSSVLFKYWISAKAFSCFRLSVIIQGIHARVINGTNSSGFAEKFSGSYGAYSKLGLSLMDAGIDEGCLGTGTEKEKIDFNPKL</sequence>
<dbReference type="PANTHER" id="PTHR47829">
    <property type="entry name" value="HYDROLASE, PUTATIVE (AFU_ORTHOLOGUE AFUA_1G12880)-RELATED"/>
    <property type="match status" value="1"/>
</dbReference>
<dbReference type="PANTHER" id="PTHR47829:SF1">
    <property type="entry name" value="HAD FAMILY PHOSPHATASE"/>
    <property type="match status" value="1"/>
</dbReference>
<dbReference type="InterPro" id="IPR041726">
    <property type="entry name" value="ACAD10_11_N"/>
</dbReference>
<feature type="domain" description="Aminoglycoside phosphotransferase" evidence="1">
    <location>
        <begin position="55"/>
        <end position="301"/>
    </location>
</feature>
<protein>
    <recommendedName>
        <fullName evidence="1">Aminoglycoside phosphotransferase domain-containing protein</fullName>
    </recommendedName>
</protein>
<dbReference type="RefSeq" id="XP_064850051.1">
    <property type="nucleotide sequence ID" value="XM_064993979.1"/>
</dbReference>
<dbReference type="GeneID" id="90071030"/>
<dbReference type="Proteomes" id="UP001360560">
    <property type="component" value="Unassembled WGS sequence"/>
</dbReference>
<evidence type="ECO:0000313" key="2">
    <source>
        <dbReference type="EMBL" id="GMM33051.1"/>
    </source>
</evidence>
<comment type="caution">
    <text evidence="2">The sequence shown here is derived from an EMBL/GenBank/DDBJ whole genome shotgun (WGS) entry which is preliminary data.</text>
</comment>
<keyword evidence="3" id="KW-1185">Reference proteome</keyword>
<accession>A0AAV5QE82</accession>
<dbReference type="InterPro" id="IPR002575">
    <property type="entry name" value="Aminoglycoside_PTrfase"/>
</dbReference>
<evidence type="ECO:0000313" key="3">
    <source>
        <dbReference type="Proteomes" id="UP001360560"/>
    </source>
</evidence>
<dbReference type="Gene3D" id="3.30.200.20">
    <property type="entry name" value="Phosphorylase Kinase, domain 1"/>
    <property type="match status" value="1"/>
</dbReference>
<proteinExistence type="predicted"/>
<dbReference type="SUPFAM" id="SSF56112">
    <property type="entry name" value="Protein kinase-like (PK-like)"/>
    <property type="match status" value="1"/>
</dbReference>